<dbReference type="EMBL" id="NXAO01000012">
    <property type="protein sequence ID" value="PHO16194.1"/>
    <property type="molecule type" value="Genomic_DNA"/>
</dbReference>
<sequence>MKKVSTILNHLKQNPEFRKINTNEAMQRLINVLPLKLKKGIKFTYIKNETLYFVLTHPVYKMEFEYNKALINSLLSSAHMTNINDIKFFVTNKREKKQEENIVYEKYDERSYGIFQNNIKDPKLHKLFEEIRKVIKSS</sequence>
<proteinExistence type="predicted"/>
<reference evidence="1 4" key="3">
    <citation type="submission" date="2018-08" db="EMBL/GenBank/DDBJ databases">
        <title>Complete genome of the Arcobacter marinus type strain JCM 15502.</title>
        <authorList>
            <person name="Miller W.G."/>
            <person name="Yee E."/>
            <person name="Huynh S."/>
            <person name="Parker C.T."/>
        </authorList>
    </citation>
    <scope>NUCLEOTIDE SEQUENCE [LARGE SCALE GENOMIC DNA]</scope>
    <source>
        <strain evidence="1 4">JCM 15502</strain>
    </source>
</reference>
<protein>
    <submittedName>
        <fullName evidence="1">DUF721 domain-containing protein</fullName>
    </submittedName>
</protein>
<dbReference type="Proteomes" id="UP000224740">
    <property type="component" value="Unassembled WGS sequence"/>
</dbReference>
<reference evidence="3" key="1">
    <citation type="submission" date="2017-09" db="EMBL/GenBank/DDBJ databases">
        <title>Arcobacter canalis sp. nov., a new species isolated from a water canal contaminated with urban sewage.</title>
        <authorList>
            <person name="Perez-Cataluna A."/>
            <person name="Salas-Masso N."/>
            <person name="Figueras M.J."/>
        </authorList>
    </citation>
    <scope>NUCLEOTIDE SEQUENCE [LARGE SCALE GENOMIC DNA]</scope>
    <source>
        <strain evidence="3">CECT 7727</strain>
    </source>
</reference>
<evidence type="ECO:0000313" key="1">
    <source>
        <dbReference type="EMBL" id="AXX87467.1"/>
    </source>
</evidence>
<evidence type="ECO:0000313" key="4">
    <source>
        <dbReference type="Proteomes" id="UP000264693"/>
    </source>
</evidence>
<organism evidence="1 4">
    <name type="scientific">Malaciobacter marinus</name>
    <dbReference type="NCBI Taxonomy" id="505249"/>
    <lineage>
        <taxon>Bacteria</taxon>
        <taxon>Pseudomonadati</taxon>
        <taxon>Campylobacterota</taxon>
        <taxon>Epsilonproteobacteria</taxon>
        <taxon>Campylobacterales</taxon>
        <taxon>Arcobacteraceae</taxon>
        <taxon>Malaciobacter</taxon>
    </lineage>
</organism>
<dbReference type="Proteomes" id="UP000264693">
    <property type="component" value="Chromosome"/>
</dbReference>
<reference evidence="2" key="2">
    <citation type="submission" date="2017-09" db="EMBL/GenBank/DDBJ databases">
        <authorList>
            <person name="Perez-Cataluna A."/>
            <person name="Figueras M.J."/>
            <person name="Salas-Masso N."/>
        </authorList>
    </citation>
    <scope>NUCLEOTIDE SEQUENCE</scope>
    <source>
        <strain evidence="2">CECT 7727</strain>
    </source>
</reference>
<evidence type="ECO:0000313" key="2">
    <source>
        <dbReference type="EMBL" id="PHO16194.1"/>
    </source>
</evidence>
<dbReference type="EMBL" id="CP032101">
    <property type="protein sequence ID" value="AXX87467.1"/>
    <property type="molecule type" value="Genomic_DNA"/>
</dbReference>
<dbReference type="AlphaFoldDB" id="A0A347TLI9"/>
<gene>
    <name evidence="1" type="ORF">AMRN_1739</name>
    <name evidence="2" type="ORF">CPH92_02500</name>
</gene>
<dbReference type="KEGG" id="amar:AMRN_1739"/>
<evidence type="ECO:0000313" key="3">
    <source>
        <dbReference type="Proteomes" id="UP000224740"/>
    </source>
</evidence>
<accession>A0A347TLI9</accession>
<keyword evidence="3" id="KW-1185">Reference proteome</keyword>
<name>A0A347TLI9_9BACT</name>